<name>A0ABQ5I9P3_9ASTR</name>
<accession>A0ABQ5I9P3</accession>
<protein>
    <submittedName>
        <fullName evidence="2">Uncharacterized protein</fullName>
    </submittedName>
</protein>
<sequence length="74" mass="7094">MIENGLVSEVAKISSGRKKSQGSNSGDGGNTGYGGKTVGGAIGACGGGIVSEAERSSNGSSKGSEEVFPGEAGE</sequence>
<dbReference type="EMBL" id="BQNB010020515">
    <property type="protein sequence ID" value="GJT96808.1"/>
    <property type="molecule type" value="Genomic_DNA"/>
</dbReference>
<proteinExistence type="predicted"/>
<reference evidence="2" key="1">
    <citation type="journal article" date="2022" name="Int. J. Mol. Sci.">
        <title>Draft Genome of Tanacetum Coccineum: Genomic Comparison of Closely Related Tanacetum-Family Plants.</title>
        <authorList>
            <person name="Yamashiro T."/>
            <person name="Shiraishi A."/>
            <person name="Nakayama K."/>
            <person name="Satake H."/>
        </authorList>
    </citation>
    <scope>NUCLEOTIDE SEQUENCE</scope>
</reference>
<evidence type="ECO:0000256" key="1">
    <source>
        <dbReference type="SAM" id="MobiDB-lite"/>
    </source>
</evidence>
<dbReference type="Proteomes" id="UP001151760">
    <property type="component" value="Unassembled WGS sequence"/>
</dbReference>
<evidence type="ECO:0000313" key="3">
    <source>
        <dbReference type="Proteomes" id="UP001151760"/>
    </source>
</evidence>
<feature type="compositionally biased region" description="Gly residues" evidence="1">
    <location>
        <begin position="25"/>
        <end position="49"/>
    </location>
</feature>
<evidence type="ECO:0000313" key="2">
    <source>
        <dbReference type="EMBL" id="GJT96808.1"/>
    </source>
</evidence>
<gene>
    <name evidence="2" type="ORF">Tco_1092326</name>
</gene>
<organism evidence="2 3">
    <name type="scientific">Tanacetum coccineum</name>
    <dbReference type="NCBI Taxonomy" id="301880"/>
    <lineage>
        <taxon>Eukaryota</taxon>
        <taxon>Viridiplantae</taxon>
        <taxon>Streptophyta</taxon>
        <taxon>Embryophyta</taxon>
        <taxon>Tracheophyta</taxon>
        <taxon>Spermatophyta</taxon>
        <taxon>Magnoliopsida</taxon>
        <taxon>eudicotyledons</taxon>
        <taxon>Gunneridae</taxon>
        <taxon>Pentapetalae</taxon>
        <taxon>asterids</taxon>
        <taxon>campanulids</taxon>
        <taxon>Asterales</taxon>
        <taxon>Asteraceae</taxon>
        <taxon>Asteroideae</taxon>
        <taxon>Anthemideae</taxon>
        <taxon>Anthemidinae</taxon>
        <taxon>Tanacetum</taxon>
    </lineage>
</organism>
<reference evidence="2" key="2">
    <citation type="submission" date="2022-01" db="EMBL/GenBank/DDBJ databases">
        <authorList>
            <person name="Yamashiro T."/>
            <person name="Shiraishi A."/>
            <person name="Satake H."/>
            <person name="Nakayama K."/>
        </authorList>
    </citation>
    <scope>NUCLEOTIDE SEQUENCE</scope>
</reference>
<keyword evidence="3" id="KW-1185">Reference proteome</keyword>
<comment type="caution">
    <text evidence="2">The sequence shown here is derived from an EMBL/GenBank/DDBJ whole genome shotgun (WGS) entry which is preliminary data.</text>
</comment>
<feature type="region of interest" description="Disordered" evidence="1">
    <location>
        <begin position="1"/>
        <end position="74"/>
    </location>
</feature>